<name>A0AA94TPM0_9BACT</name>
<feature type="region of interest" description="Disordered" evidence="1">
    <location>
        <begin position="67"/>
        <end position="89"/>
    </location>
</feature>
<accession>A0AA94TPM0</accession>
<dbReference type="EMBL" id="SOBK01000019">
    <property type="protein sequence ID" value="TDT81967.1"/>
    <property type="molecule type" value="Genomic_DNA"/>
</dbReference>
<dbReference type="Proteomes" id="UP000295506">
    <property type="component" value="Unassembled WGS sequence"/>
</dbReference>
<dbReference type="RefSeq" id="WP_133987481.1">
    <property type="nucleotide sequence ID" value="NZ_CP014206.1"/>
</dbReference>
<evidence type="ECO:0000313" key="2">
    <source>
        <dbReference type="EMBL" id="TDT81967.1"/>
    </source>
</evidence>
<dbReference type="AlphaFoldDB" id="A0AA94TPM0"/>
<comment type="caution">
    <text evidence="2">The sequence shown here is derived from an EMBL/GenBank/DDBJ whole genome shotgun (WGS) entry which is preliminary data.</text>
</comment>
<reference evidence="2 3" key="1">
    <citation type="submission" date="2019-03" db="EMBL/GenBank/DDBJ databases">
        <title>Genomic Encyclopedia of Type Strains, Phase IV (KMG-IV): sequencing the most valuable type-strain genomes for metagenomic binning, comparative biology and taxonomic classification.</title>
        <authorList>
            <person name="Goeker M."/>
        </authorList>
    </citation>
    <scope>NUCLEOTIDE SEQUENCE [LARGE SCALE GENOMIC DNA]</scope>
    <source>
        <strain evidence="2 3">DSM 101483</strain>
    </source>
</reference>
<evidence type="ECO:0000313" key="3">
    <source>
        <dbReference type="Proteomes" id="UP000295506"/>
    </source>
</evidence>
<proteinExistence type="predicted"/>
<organism evidence="2 3">
    <name type="scientific">Pseudodesulfovibrio indicus</name>
    <dbReference type="NCBI Taxonomy" id="1716143"/>
    <lineage>
        <taxon>Bacteria</taxon>
        <taxon>Pseudomonadati</taxon>
        <taxon>Thermodesulfobacteriota</taxon>
        <taxon>Desulfovibrionia</taxon>
        <taxon>Desulfovibrionales</taxon>
        <taxon>Desulfovibrionaceae</taxon>
    </lineage>
</organism>
<gene>
    <name evidence="2" type="ORF">EDC59_11918</name>
</gene>
<feature type="compositionally biased region" description="Basic and acidic residues" evidence="1">
    <location>
        <begin position="67"/>
        <end position="77"/>
    </location>
</feature>
<sequence>MGTSALFQPMAVLQQGLDLFDDVSGAFGDLSDNGRSSGIAEAKARLLETDAEGDAKDIRRRAVKDAAELREEREKGRAGRNTRWGGSNLAMSGSKALVRDAGRIKDTEDEEDTLFEGEMNAQSALRDARTRANMLRINGGGTGDRSILSLGSSIYGRD</sequence>
<protein>
    <submittedName>
        <fullName evidence="2">Uncharacterized protein</fullName>
    </submittedName>
</protein>
<evidence type="ECO:0000256" key="1">
    <source>
        <dbReference type="SAM" id="MobiDB-lite"/>
    </source>
</evidence>